<gene>
    <name evidence="2" type="ORF">FF38_04477</name>
</gene>
<dbReference type="SUPFAM" id="SSF56496">
    <property type="entry name" value="Fibrinogen C-terminal domain-like"/>
    <property type="match status" value="2"/>
</dbReference>
<dbReference type="Gene3D" id="3.90.215.10">
    <property type="entry name" value="Gamma Fibrinogen, chain A, domain 1"/>
    <property type="match status" value="2"/>
</dbReference>
<keyword evidence="3" id="KW-1185">Reference proteome</keyword>
<dbReference type="STRING" id="7375.A0A0L0CD46"/>
<dbReference type="SMART" id="SM00186">
    <property type="entry name" value="FBG"/>
    <property type="match status" value="2"/>
</dbReference>
<dbReference type="OrthoDB" id="6145874at2759"/>
<dbReference type="GO" id="GO:0005615">
    <property type="term" value="C:extracellular space"/>
    <property type="evidence" value="ECO:0007669"/>
    <property type="project" value="TreeGrafter"/>
</dbReference>
<evidence type="ECO:0000313" key="3">
    <source>
        <dbReference type="Proteomes" id="UP000037069"/>
    </source>
</evidence>
<dbReference type="PANTHER" id="PTHR19143">
    <property type="entry name" value="FIBRINOGEN/TENASCIN/ANGIOPOEITIN"/>
    <property type="match status" value="1"/>
</dbReference>
<dbReference type="AlphaFoldDB" id="A0A0L0CD46"/>
<dbReference type="OMA" id="SRYAHYD"/>
<evidence type="ECO:0000313" key="2">
    <source>
        <dbReference type="EMBL" id="KNC29369.1"/>
    </source>
</evidence>
<dbReference type="Proteomes" id="UP000037069">
    <property type="component" value="Unassembled WGS sequence"/>
</dbReference>
<reference evidence="2 3" key="1">
    <citation type="journal article" date="2015" name="Nat. Commun.">
        <title>Lucilia cuprina genome unlocks parasitic fly biology to underpin future interventions.</title>
        <authorList>
            <person name="Anstead C.A."/>
            <person name="Korhonen P.K."/>
            <person name="Young N.D."/>
            <person name="Hall R.S."/>
            <person name="Jex A.R."/>
            <person name="Murali S.C."/>
            <person name="Hughes D.S."/>
            <person name="Lee S.F."/>
            <person name="Perry T."/>
            <person name="Stroehlein A.J."/>
            <person name="Ansell B.R."/>
            <person name="Breugelmans B."/>
            <person name="Hofmann A."/>
            <person name="Qu J."/>
            <person name="Dugan S."/>
            <person name="Lee S.L."/>
            <person name="Chao H."/>
            <person name="Dinh H."/>
            <person name="Han Y."/>
            <person name="Doddapaneni H.V."/>
            <person name="Worley K.C."/>
            <person name="Muzny D.M."/>
            <person name="Ioannidis P."/>
            <person name="Waterhouse R.M."/>
            <person name="Zdobnov E.M."/>
            <person name="James P.J."/>
            <person name="Bagnall N.H."/>
            <person name="Kotze A.C."/>
            <person name="Gibbs R.A."/>
            <person name="Richards S."/>
            <person name="Batterham P."/>
            <person name="Gasser R.B."/>
        </authorList>
    </citation>
    <scope>NUCLEOTIDE SEQUENCE [LARGE SCALE GENOMIC DNA]</scope>
    <source>
        <strain evidence="2 3">LS</strain>
        <tissue evidence="2">Full body</tissue>
    </source>
</reference>
<dbReference type="InterPro" id="IPR050373">
    <property type="entry name" value="Fibrinogen_C-term_domain"/>
</dbReference>
<feature type="domain" description="Fibrinogen C-terminal" evidence="1">
    <location>
        <begin position="69"/>
        <end position="289"/>
    </location>
</feature>
<proteinExistence type="predicted"/>
<sequence length="591" mass="68512">NCENFDDDVVHLHLFGQIENVKRSLEIVNNRLDMLNKRTVTSNEEKIEKPQKLLKSIFDIRFDPLPKDCTSINPPSTCAEATKCTRTSGIYSITDYRFSNQTFNVYCDYNSYEGDWLYILTRNDGTENFNRPWTDYVQGFGNVAGEFWLGLEKLYALTNYYGPQELNVHIEDFDGNAKFARYDNFVIGNATERYKLKSLGRYYGTAGDSLSRQLGRAFTTYDSDAKLWPTDCAKYRKGGYWYADCSDANPTGRYLRGNFTSDYNGCFWTAPGKRLYSVKTFIFMIRRKKARAESCDLEEFYKYFFGHIESVKKSVEILNARLDIITDRHLEAIVQTPNSEKPLDPVPYIPKPIFDIRYDDTPKHCAATKLPSNCAEATHCIRSSGIYNITVKRYNDQTFQAFCDKHNFEGDWLYILKRVDGSEYFNRPWSDYVKGFGNVGGEYWLGLEHLHALTNYNGPQELNVYMENFEGRQVFARYDNFVVGNASENYRLKSLGRYWGTAGDSMFNQLGCQFSTYDFDNDQSKETNCAAARKGGFWFKDCAKANPTGLYLRGKYTKLYEGAYWRTFGGENYSQKTIIFMIRRQTSVKYL</sequence>
<comment type="caution">
    <text evidence="2">The sequence shown here is derived from an EMBL/GenBank/DDBJ whole genome shotgun (WGS) entry which is preliminary data.</text>
</comment>
<protein>
    <recommendedName>
        <fullName evidence="1">Fibrinogen C-terminal domain-containing protein</fullName>
    </recommendedName>
</protein>
<dbReference type="InterPro" id="IPR014716">
    <property type="entry name" value="Fibrinogen_a/b/g_C_1"/>
</dbReference>
<feature type="domain" description="Fibrinogen C-terminal" evidence="1">
    <location>
        <begin position="365"/>
        <end position="586"/>
    </location>
</feature>
<dbReference type="Pfam" id="PF00147">
    <property type="entry name" value="Fibrinogen_C"/>
    <property type="match status" value="2"/>
</dbReference>
<organism evidence="2 3">
    <name type="scientific">Lucilia cuprina</name>
    <name type="common">Green bottle fly</name>
    <name type="synonym">Australian sheep blowfly</name>
    <dbReference type="NCBI Taxonomy" id="7375"/>
    <lineage>
        <taxon>Eukaryota</taxon>
        <taxon>Metazoa</taxon>
        <taxon>Ecdysozoa</taxon>
        <taxon>Arthropoda</taxon>
        <taxon>Hexapoda</taxon>
        <taxon>Insecta</taxon>
        <taxon>Pterygota</taxon>
        <taxon>Neoptera</taxon>
        <taxon>Endopterygota</taxon>
        <taxon>Diptera</taxon>
        <taxon>Brachycera</taxon>
        <taxon>Muscomorpha</taxon>
        <taxon>Oestroidea</taxon>
        <taxon>Calliphoridae</taxon>
        <taxon>Luciliinae</taxon>
        <taxon>Lucilia</taxon>
    </lineage>
</organism>
<dbReference type="CDD" id="cd00087">
    <property type="entry name" value="FReD"/>
    <property type="match status" value="2"/>
</dbReference>
<dbReference type="InterPro" id="IPR002181">
    <property type="entry name" value="Fibrinogen_a/b/g_C_dom"/>
</dbReference>
<dbReference type="PROSITE" id="PS51406">
    <property type="entry name" value="FIBRINOGEN_C_2"/>
    <property type="match status" value="2"/>
</dbReference>
<dbReference type="EMBL" id="JRES01000672">
    <property type="protein sequence ID" value="KNC29369.1"/>
    <property type="molecule type" value="Genomic_DNA"/>
</dbReference>
<dbReference type="InterPro" id="IPR036056">
    <property type="entry name" value="Fibrinogen-like_C"/>
</dbReference>
<accession>A0A0L0CD46</accession>
<name>A0A0L0CD46_LUCCU</name>
<evidence type="ECO:0000259" key="1">
    <source>
        <dbReference type="PROSITE" id="PS51406"/>
    </source>
</evidence>
<feature type="non-terminal residue" evidence="2">
    <location>
        <position position="1"/>
    </location>
</feature>